<accession>A0A0S4IKQ1</accession>
<feature type="region of interest" description="Disordered" evidence="1">
    <location>
        <begin position="1"/>
        <end position="46"/>
    </location>
</feature>
<name>A0A0S4IKQ1_BODSA</name>
<feature type="compositionally biased region" description="Polar residues" evidence="1">
    <location>
        <begin position="1"/>
        <end position="18"/>
    </location>
</feature>
<dbReference type="VEuPathDB" id="TriTrypDB:BSAL_59285"/>
<evidence type="ECO:0000313" key="2">
    <source>
        <dbReference type="EMBL" id="CUF11882.1"/>
    </source>
</evidence>
<evidence type="ECO:0000256" key="1">
    <source>
        <dbReference type="SAM" id="MobiDB-lite"/>
    </source>
</evidence>
<dbReference type="AlphaFoldDB" id="A0A0S4IKQ1"/>
<keyword evidence="3" id="KW-1185">Reference proteome</keyword>
<protein>
    <submittedName>
        <fullName evidence="2">Uncharacterized protein</fullName>
    </submittedName>
</protein>
<organism evidence="2 3">
    <name type="scientific">Bodo saltans</name>
    <name type="common">Flagellated protozoan</name>
    <dbReference type="NCBI Taxonomy" id="75058"/>
    <lineage>
        <taxon>Eukaryota</taxon>
        <taxon>Discoba</taxon>
        <taxon>Euglenozoa</taxon>
        <taxon>Kinetoplastea</taxon>
        <taxon>Metakinetoplastina</taxon>
        <taxon>Eubodonida</taxon>
        <taxon>Bodonidae</taxon>
        <taxon>Bodo</taxon>
    </lineage>
</organism>
<feature type="compositionally biased region" description="Low complexity" evidence="1">
    <location>
        <begin position="21"/>
        <end position="46"/>
    </location>
</feature>
<dbReference type="Proteomes" id="UP000051952">
    <property type="component" value="Unassembled WGS sequence"/>
</dbReference>
<evidence type="ECO:0000313" key="3">
    <source>
        <dbReference type="Proteomes" id="UP000051952"/>
    </source>
</evidence>
<dbReference type="EMBL" id="CYKH01000242">
    <property type="protein sequence ID" value="CUF11882.1"/>
    <property type="molecule type" value="Genomic_DNA"/>
</dbReference>
<sequence>MSASAVVNFNGASTSGDSKPSARQNNNASSSAASGGSSSKPGASTSNKVASLILPNEFLSTRLLTCRVIVFLIVHSIEIEGTLLEVQDDDTLLLGQAVVLKNPTRGCTTLQREVIDRFPKMAVHGKYVAMVSLKPRGDNDAAE</sequence>
<reference evidence="3" key="1">
    <citation type="submission" date="2015-09" db="EMBL/GenBank/DDBJ databases">
        <authorList>
            <consortium name="Pathogen Informatics"/>
        </authorList>
    </citation>
    <scope>NUCLEOTIDE SEQUENCE [LARGE SCALE GENOMIC DNA]</scope>
    <source>
        <strain evidence="3">Lake Konstanz</strain>
    </source>
</reference>
<proteinExistence type="predicted"/>
<gene>
    <name evidence="2" type="ORF">BSAL_59285</name>
</gene>